<dbReference type="RefSeq" id="WP_006827914.1">
    <property type="nucleotide sequence ID" value="NZ_AOIL01000070.1"/>
</dbReference>
<dbReference type="Pfam" id="PF01041">
    <property type="entry name" value="DegT_DnrJ_EryC1"/>
    <property type="match status" value="1"/>
</dbReference>
<dbReference type="Gene3D" id="3.90.1150.10">
    <property type="entry name" value="Aspartate Aminotransferase, domain 1"/>
    <property type="match status" value="1"/>
</dbReference>
<dbReference type="GO" id="GO:0008483">
    <property type="term" value="F:transaminase activity"/>
    <property type="evidence" value="ECO:0007669"/>
    <property type="project" value="UniProtKB-KW"/>
</dbReference>
<dbReference type="STRING" id="1230458.C484_21803"/>
<name>L9ZFK2_9EURY</name>
<evidence type="ECO:0000256" key="1">
    <source>
        <dbReference type="RuleBase" id="RU004508"/>
    </source>
</evidence>
<proteinExistence type="inferred from homology"/>
<dbReference type="InterPro" id="IPR015424">
    <property type="entry name" value="PyrdxlP-dep_Trfase"/>
</dbReference>
<dbReference type="GO" id="GO:0000271">
    <property type="term" value="P:polysaccharide biosynthetic process"/>
    <property type="evidence" value="ECO:0007669"/>
    <property type="project" value="TreeGrafter"/>
</dbReference>
<dbReference type="InterPro" id="IPR015422">
    <property type="entry name" value="PyrdxlP-dep_Trfase_small"/>
</dbReference>
<reference evidence="2 3" key="1">
    <citation type="journal article" date="2014" name="PLoS Genet.">
        <title>Phylogenetically driven sequencing of extremely halophilic archaea reveals strategies for static and dynamic osmo-response.</title>
        <authorList>
            <person name="Becker E.A."/>
            <person name="Seitzer P.M."/>
            <person name="Tritt A."/>
            <person name="Larsen D."/>
            <person name="Krusor M."/>
            <person name="Yao A.I."/>
            <person name="Wu D."/>
            <person name="Madern D."/>
            <person name="Eisen J.A."/>
            <person name="Darling A.E."/>
            <person name="Facciotti M.T."/>
        </authorList>
    </citation>
    <scope>NUCLEOTIDE SEQUENCE [LARGE SCALE GENOMIC DNA]</scope>
    <source>
        <strain evidence="2 3">DSM 12281</strain>
    </source>
</reference>
<dbReference type="InterPro" id="IPR000653">
    <property type="entry name" value="DegT/StrS_aminotransferase"/>
</dbReference>
<dbReference type="PANTHER" id="PTHR30244:SF42">
    <property type="entry name" value="UDP-2-ACETAMIDO-2-DEOXY-3-OXO-D-GLUCURONATE AMINOTRANSFERASE"/>
    <property type="match status" value="1"/>
</dbReference>
<dbReference type="SUPFAM" id="SSF53383">
    <property type="entry name" value="PLP-dependent transferases"/>
    <property type="match status" value="1"/>
</dbReference>
<keyword evidence="2" id="KW-0032">Aminotransferase</keyword>
<keyword evidence="2" id="KW-0808">Transferase</keyword>
<dbReference type="Gene3D" id="3.40.640.10">
    <property type="entry name" value="Type I PLP-dependent aspartate aminotransferase-like (Major domain)"/>
    <property type="match status" value="1"/>
</dbReference>
<dbReference type="EMBL" id="AOIL01000070">
    <property type="protein sequence ID" value="ELY84826.1"/>
    <property type="molecule type" value="Genomic_DNA"/>
</dbReference>
<dbReference type="Proteomes" id="UP000011648">
    <property type="component" value="Unassembled WGS sequence"/>
</dbReference>
<dbReference type="InterPro" id="IPR015421">
    <property type="entry name" value="PyrdxlP-dep_Trfase_major"/>
</dbReference>
<organism evidence="2 3">
    <name type="scientific">Natrialba taiwanensis DSM 12281</name>
    <dbReference type="NCBI Taxonomy" id="1230458"/>
    <lineage>
        <taxon>Archaea</taxon>
        <taxon>Methanobacteriati</taxon>
        <taxon>Methanobacteriota</taxon>
        <taxon>Stenosarchaea group</taxon>
        <taxon>Halobacteria</taxon>
        <taxon>Halobacteriales</taxon>
        <taxon>Natrialbaceae</taxon>
        <taxon>Natrialba</taxon>
    </lineage>
</organism>
<dbReference type="PATRIC" id="fig|1230458.4.peg.4398"/>
<dbReference type="GO" id="GO:0030170">
    <property type="term" value="F:pyridoxal phosphate binding"/>
    <property type="evidence" value="ECO:0007669"/>
    <property type="project" value="TreeGrafter"/>
</dbReference>
<gene>
    <name evidence="2" type="ORF">C484_21803</name>
</gene>
<protein>
    <submittedName>
        <fullName evidence="2">DegT/DnrJ/EryC1/StrS aminotransferase</fullName>
    </submittedName>
</protein>
<sequence length="377" mass="41967">MISETPSLLVSSLPSRQSTGIEPFVDRYAREFSFYGSGKLALRDGLAGLVDADPDCEQNVVVPAYLPDAVVEPLRELELEPRYYAVEPTLAPDFVDLERRLDGDTLAVMSVDYFGFPQPGLDELMAIVDDYGCYHIDDNAHAPLSVDRDTLLGTHGDLGITSLWKLLPVPNGAILYRTDDGVIDRYEPSPLAGVHDAFDGRDYQYVLKSVARETLDTVPRVRHSFERLLAGRRRSPIVPTPRQRYEAWKTPMSKLSAFVAGDIDPVAIRRTRRANFRAWVQLLDGREGVDPVFTTLPEGICPQAVPVRTDSPHAFITELERCGVEGVHTWPRLSTAVRGEPEYATATRLSHELVTLPVHQHIDTTAIEAVGESLRRP</sequence>
<dbReference type="PANTHER" id="PTHR30244">
    <property type="entry name" value="TRANSAMINASE"/>
    <property type="match status" value="1"/>
</dbReference>
<dbReference type="AlphaFoldDB" id="L9ZFK2"/>
<comment type="similarity">
    <text evidence="1">Belongs to the DegT/DnrJ/EryC1 family.</text>
</comment>
<keyword evidence="1" id="KW-0663">Pyridoxal phosphate</keyword>
<comment type="caution">
    <text evidence="2">The sequence shown here is derived from an EMBL/GenBank/DDBJ whole genome shotgun (WGS) entry which is preliminary data.</text>
</comment>
<keyword evidence="3" id="KW-1185">Reference proteome</keyword>
<accession>L9ZFK2</accession>
<evidence type="ECO:0000313" key="3">
    <source>
        <dbReference type="Proteomes" id="UP000011648"/>
    </source>
</evidence>
<evidence type="ECO:0000313" key="2">
    <source>
        <dbReference type="EMBL" id="ELY84826.1"/>
    </source>
</evidence>
<dbReference type="OrthoDB" id="358899at2157"/>